<organism evidence="3 4">
    <name type="scientific">Cohnella pontilimi</name>
    <dbReference type="NCBI Taxonomy" id="2564100"/>
    <lineage>
        <taxon>Bacteria</taxon>
        <taxon>Bacillati</taxon>
        <taxon>Bacillota</taxon>
        <taxon>Bacilli</taxon>
        <taxon>Bacillales</taxon>
        <taxon>Paenibacillaceae</taxon>
        <taxon>Cohnella</taxon>
    </lineage>
</organism>
<sequence>MNRYPKRAVWLMFLSLLLATAGCAAGGNTSDVSGHQDAAVMPTAKEPPITPTSDSSSLLTVPVKPPSVSTFEQSAPKRTGKVTAVRAADSSVGWAGGDGWIARTADGGKHWSVTLQHPYVVTQIFALNANKVWAALDIGDKRGVKLIRSTDGGKHWTDAGAVPSYGFFHFVSDTEAFSGNAMTTDGGKTWKKLPSPAPTSLIGEIYFHDRLNGWAVTKATGGFQIRKTTDGGKTWSVVMTRKSEVVPTYAVIRSAGVKDAWVEVVGGSGMTQTSYSLFHTVDGGKHWQPVLANSGAGSGPAPGFSMDEKKVPRNTGSSPGTLYVVNQKVAFLGGRCQACDLPNTIGKTTDGGKTWVNLKGEYPGYEQQQIAAVDADHAWWICTDSQEPSRMYFTSDGGRHWKLVYTFDKPQQ</sequence>
<evidence type="ECO:0000256" key="2">
    <source>
        <dbReference type="SAM" id="SignalP"/>
    </source>
</evidence>
<comment type="caution">
    <text evidence="3">The sequence shown here is derived from an EMBL/GenBank/DDBJ whole genome shotgun (WGS) entry which is preliminary data.</text>
</comment>
<evidence type="ECO:0000313" key="3">
    <source>
        <dbReference type="EMBL" id="TJY40842.1"/>
    </source>
</evidence>
<dbReference type="EMBL" id="SUPK01000008">
    <property type="protein sequence ID" value="TJY40842.1"/>
    <property type="molecule type" value="Genomic_DNA"/>
</dbReference>
<gene>
    <name evidence="3" type="ORF">E5161_17035</name>
</gene>
<feature type="chain" id="PRO_5020831679" description="Photosynthesis system II assembly factor Ycf48/Hcf136-like domain-containing protein" evidence="2">
    <location>
        <begin position="25"/>
        <end position="412"/>
    </location>
</feature>
<feature type="region of interest" description="Disordered" evidence="1">
    <location>
        <begin position="42"/>
        <end position="61"/>
    </location>
</feature>
<keyword evidence="2" id="KW-0732">Signal</keyword>
<feature type="signal peptide" evidence="2">
    <location>
        <begin position="1"/>
        <end position="24"/>
    </location>
</feature>
<evidence type="ECO:0000256" key="1">
    <source>
        <dbReference type="SAM" id="MobiDB-lite"/>
    </source>
</evidence>
<dbReference type="SUPFAM" id="SSF110296">
    <property type="entry name" value="Oligoxyloglucan reducing end-specific cellobiohydrolase"/>
    <property type="match status" value="2"/>
</dbReference>
<dbReference type="PANTHER" id="PTHR47199:SF2">
    <property type="entry name" value="PHOTOSYSTEM II STABILITY_ASSEMBLY FACTOR HCF136, CHLOROPLASTIC"/>
    <property type="match status" value="1"/>
</dbReference>
<dbReference type="PANTHER" id="PTHR47199">
    <property type="entry name" value="PHOTOSYSTEM II STABILITY/ASSEMBLY FACTOR HCF136, CHLOROPLASTIC"/>
    <property type="match status" value="1"/>
</dbReference>
<dbReference type="InterPro" id="IPR015943">
    <property type="entry name" value="WD40/YVTN_repeat-like_dom_sf"/>
</dbReference>
<dbReference type="AlphaFoldDB" id="A0A4U0FC68"/>
<dbReference type="OrthoDB" id="2661955at2"/>
<name>A0A4U0FC68_9BACL</name>
<accession>A0A4U0FC68</accession>
<evidence type="ECO:0008006" key="5">
    <source>
        <dbReference type="Google" id="ProtNLM"/>
    </source>
</evidence>
<evidence type="ECO:0000313" key="4">
    <source>
        <dbReference type="Proteomes" id="UP000309673"/>
    </source>
</evidence>
<reference evidence="3 4" key="1">
    <citation type="submission" date="2019-04" db="EMBL/GenBank/DDBJ databases">
        <title>Cohnella sp. nov., isolated from soil.</title>
        <authorList>
            <person name="Kim W."/>
        </authorList>
    </citation>
    <scope>NUCLEOTIDE SEQUENCE [LARGE SCALE GENOMIC DNA]</scope>
    <source>
        <strain evidence="3 4">CAU 1483</strain>
    </source>
</reference>
<keyword evidence="4" id="KW-1185">Reference proteome</keyword>
<dbReference type="CDD" id="cd15482">
    <property type="entry name" value="Sialidase_non-viral"/>
    <property type="match status" value="1"/>
</dbReference>
<protein>
    <recommendedName>
        <fullName evidence="5">Photosynthesis system II assembly factor Ycf48/Hcf136-like domain-containing protein</fullName>
    </recommendedName>
</protein>
<dbReference type="Gene3D" id="2.130.10.10">
    <property type="entry name" value="YVTN repeat-like/Quinoprotein amine dehydrogenase"/>
    <property type="match status" value="3"/>
</dbReference>
<dbReference type="Proteomes" id="UP000309673">
    <property type="component" value="Unassembled WGS sequence"/>
</dbReference>
<dbReference type="PROSITE" id="PS51257">
    <property type="entry name" value="PROKAR_LIPOPROTEIN"/>
    <property type="match status" value="1"/>
</dbReference>
<dbReference type="RefSeq" id="WP_136779042.1">
    <property type="nucleotide sequence ID" value="NZ_SUPK01000008.1"/>
</dbReference>
<proteinExistence type="predicted"/>